<keyword evidence="2" id="KW-1185">Reference proteome</keyword>
<sequence length="168" mass="18958">MAIVCEKCGNGGTTSIDSIPESRGRDTSADQRAALAKLEVEIVQFKTYAEGQISALEEKRRVILECLNAVVYPILTLPPEITSRIFVHCLPDHGRVRPSLHCAPLVLTQICGHWRAVALSICELWSSLDVDIDVLWPDDLLRLRAWFPRAKDYPLSLTVRQSKYRQVF</sequence>
<proteinExistence type="predicted"/>
<evidence type="ECO:0000313" key="2">
    <source>
        <dbReference type="Proteomes" id="UP001219525"/>
    </source>
</evidence>
<dbReference type="Proteomes" id="UP001219525">
    <property type="component" value="Unassembled WGS sequence"/>
</dbReference>
<gene>
    <name evidence="1" type="ORF">GGX14DRAFT_380463</name>
</gene>
<evidence type="ECO:0000313" key="1">
    <source>
        <dbReference type="EMBL" id="KAJ7192010.1"/>
    </source>
</evidence>
<dbReference type="AlphaFoldDB" id="A0AAD6UWR0"/>
<name>A0AAD6UWR0_9AGAR</name>
<reference evidence="1" key="1">
    <citation type="submission" date="2023-03" db="EMBL/GenBank/DDBJ databases">
        <title>Massive genome expansion in bonnet fungi (Mycena s.s.) driven by repeated elements and novel gene families across ecological guilds.</title>
        <authorList>
            <consortium name="Lawrence Berkeley National Laboratory"/>
            <person name="Harder C.B."/>
            <person name="Miyauchi S."/>
            <person name="Viragh M."/>
            <person name="Kuo A."/>
            <person name="Thoen E."/>
            <person name="Andreopoulos B."/>
            <person name="Lu D."/>
            <person name="Skrede I."/>
            <person name="Drula E."/>
            <person name="Henrissat B."/>
            <person name="Morin E."/>
            <person name="Kohler A."/>
            <person name="Barry K."/>
            <person name="LaButti K."/>
            <person name="Morin E."/>
            <person name="Salamov A."/>
            <person name="Lipzen A."/>
            <person name="Mereny Z."/>
            <person name="Hegedus B."/>
            <person name="Baldrian P."/>
            <person name="Stursova M."/>
            <person name="Weitz H."/>
            <person name="Taylor A."/>
            <person name="Grigoriev I.V."/>
            <person name="Nagy L.G."/>
            <person name="Martin F."/>
            <person name="Kauserud H."/>
        </authorList>
    </citation>
    <scope>NUCLEOTIDE SEQUENCE</scope>
    <source>
        <strain evidence="1">9144</strain>
    </source>
</reference>
<accession>A0AAD6UWR0</accession>
<evidence type="ECO:0008006" key="3">
    <source>
        <dbReference type="Google" id="ProtNLM"/>
    </source>
</evidence>
<organism evidence="1 2">
    <name type="scientific">Mycena pura</name>
    <dbReference type="NCBI Taxonomy" id="153505"/>
    <lineage>
        <taxon>Eukaryota</taxon>
        <taxon>Fungi</taxon>
        <taxon>Dikarya</taxon>
        <taxon>Basidiomycota</taxon>
        <taxon>Agaricomycotina</taxon>
        <taxon>Agaricomycetes</taxon>
        <taxon>Agaricomycetidae</taxon>
        <taxon>Agaricales</taxon>
        <taxon>Marasmiineae</taxon>
        <taxon>Mycenaceae</taxon>
        <taxon>Mycena</taxon>
    </lineage>
</organism>
<protein>
    <recommendedName>
        <fullName evidence="3">F-box domain-containing protein</fullName>
    </recommendedName>
</protein>
<dbReference type="EMBL" id="JARJCW010000125">
    <property type="protein sequence ID" value="KAJ7192010.1"/>
    <property type="molecule type" value="Genomic_DNA"/>
</dbReference>
<comment type="caution">
    <text evidence="1">The sequence shown here is derived from an EMBL/GenBank/DDBJ whole genome shotgun (WGS) entry which is preliminary data.</text>
</comment>